<accession>A0A8J2YCP0</accession>
<evidence type="ECO:0008006" key="5">
    <source>
        <dbReference type="Google" id="ProtNLM"/>
    </source>
</evidence>
<reference evidence="3" key="1">
    <citation type="journal article" date="2014" name="Int. J. Syst. Evol. Microbiol.">
        <title>Complete genome sequence of Corynebacterium casei LMG S-19264T (=DSM 44701T), isolated from a smear-ripened cheese.</title>
        <authorList>
            <consortium name="US DOE Joint Genome Institute (JGI-PGF)"/>
            <person name="Walter F."/>
            <person name="Albersmeier A."/>
            <person name="Kalinowski J."/>
            <person name="Ruckert C."/>
        </authorList>
    </citation>
    <scope>NUCLEOTIDE SEQUENCE</scope>
    <source>
        <strain evidence="3">CGMCC 1.15179</strain>
    </source>
</reference>
<keyword evidence="4" id="KW-1185">Reference proteome</keyword>
<feature type="region of interest" description="Disordered" evidence="2">
    <location>
        <begin position="138"/>
        <end position="160"/>
    </location>
</feature>
<protein>
    <recommendedName>
        <fullName evidence="5">AraC family transcriptional regulator</fullName>
    </recommendedName>
</protein>
<gene>
    <name evidence="3" type="ORF">GCM10011571_09460</name>
</gene>
<dbReference type="EMBL" id="BMHQ01000003">
    <property type="protein sequence ID" value="GGE10253.1"/>
    <property type="molecule type" value="Genomic_DNA"/>
</dbReference>
<reference evidence="3" key="2">
    <citation type="submission" date="2020-09" db="EMBL/GenBank/DDBJ databases">
        <authorList>
            <person name="Sun Q."/>
            <person name="Zhou Y."/>
        </authorList>
    </citation>
    <scope>NUCLEOTIDE SEQUENCE</scope>
    <source>
        <strain evidence="3">CGMCC 1.15179</strain>
    </source>
</reference>
<dbReference type="Proteomes" id="UP000625210">
    <property type="component" value="Unassembled WGS sequence"/>
</dbReference>
<organism evidence="3 4">
    <name type="scientific">Marinithermofilum abyssi</name>
    <dbReference type="NCBI Taxonomy" id="1571185"/>
    <lineage>
        <taxon>Bacteria</taxon>
        <taxon>Bacillati</taxon>
        <taxon>Bacillota</taxon>
        <taxon>Bacilli</taxon>
        <taxon>Bacillales</taxon>
        <taxon>Thermoactinomycetaceae</taxon>
        <taxon>Marinithermofilum</taxon>
    </lineage>
</organism>
<feature type="coiled-coil region" evidence="1">
    <location>
        <begin position="32"/>
        <end position="73"/>
    </location>
</feature>
<proteinExistence type="predicted"/>
<evidence type="ECO:0000313" key="4">
    <source>
        <dbReference type="Proteomes" id="UP000625210"/>
    </source>
</evidence>
<evidence type="ECO:0000256" key="1">
    <source>
        <dbReference type="SAM" id="Coils"/>
    </source>
</evidence>
<evidence type="ECO:0000313" key="3">
    <source>
        <dbReference type="EMBL" id="GGE10253.1"/>
    </source>
</evidence>
<dbReference type="InterPro" id="IPR054688">
    <property type="entry name" value="CD1247_N"/>
</dbReference>
<sequence>MELDQLRRDLAYIRGMAEGSPDLARKGEGQLVLRLLDVIDQLTEQNQHLEVRLNELEEYVEAVDEDLNELELLIYDDEEMGEFDEEDEDVGYWEMECPHCRSSVLVDEEDMLDDGVTEILCPECQGVLLGTNGEGGAVEAKQWEAPESKADTVGDEASRH</sequence>
<name>A0A8J2YCP0_9BACL</name>
<dbReference type="AlphaFoldDB" id="A0A8J2YCP0"/>
<dbReference type="NCBIfam" id="NF045650">
    <property type="entry name" value="CD1247_Nterm"/>
    <property type="match status" value="1"/>
</dbReference>
<evidence type="ECO:0000256" key="2">
    <source>
        <dbReference type="SAM" id="MobiDB-lite"/>
    </source>
</evidence>
<comment type="caution">
    <text evidence="3">The sequence shown here is derived from an EMBL/GenBank/DDBJ whole genome shotgun (WGS) entry which is preliminary data.</text>
</comment>
<feature type="compositionally biased region" description="Basic and acidic residues" evidence="2">
    <location>
        <begin position="141"/>
        <end position="160"/>
    </location>
</feature>
<dbReference type="RefSeq" id="WP_188646759.1">
    <property type="nucleotide sequence ID" value="NZ_BMHQ01000003.1"/>
</dbReference>
<keyword evidence="1" id="KW-0175">Coiled coil</keyword>